<name>A0AA40F807_9PEZI</name>
<comment type="caution">
    <text evidence="3">The sequence shown here is derived from an EMBL/GenBank/DDBJ whole genome shotgun (WGS) entry which is preliminary data.</text>
</comment>
<reference evidence="3" key="1">
    <citation type="submission" date="2023-06" db="EMBL/GenBank/DDBJ databases">
        <title>Genome-scale phylogeny and comparative genomics of the fungal order Sordariales.</title>
        <authorList>
            <consortium name="Lawrence Berkeley National Laboratory"/>
            <person name="Hensen N."/>
            <person name="Bonometti L."/>
            <person name="Westerberg I."/>
            <person name="Brannstrom I.O."/>
            <person name="Guillou S."/>
            <person name="Cros-Aarteil S."/>
            <person name="Calhoun S."/>
            <person name="Haridas S."/>
            <person name="Kuo A."/>
            <person name="Mondo S."/>
            <person name="Pangilinan J."/>
            <person name="Riley R."/>
            <person name="LaButti K."/>
            <person name="Andreopoulos B."/>
            <person name="Lipzen A."/>
            <person name="Chen C."/>
            <person name="Yanf M."/>
            <person name="Daum C."/>
            <person name="Ng V."/>
            <person name="Clum A."/>
            <person name="Steindorff A."/>
            <person name="Ohm R."/>
            <person name="Martin F."/>
            <person name="Silar P."/>
            <person name="Natvig D."/>
            <person name="Lalanne C."/>
            <person name="Gautier V."/>
            <person name="Ament-velasquez S.L."/>
            <person name="Kruys A."/>
            <person name="Hutchinson M.I."/>
            <person name="Powell A.J."/>
            <person name="Barry K."/>
            <person name="Miller A.N."/>
            <person name="Grigoriev I.V."/>
            <person name="Debuchy R."/>
            <person name="Gladieux P."/>
            <person name="Thoren M.H."/>
            <person name="Johannesson H."/>
        </authorList>
    </citation>
    <scope>NUCLEOTIDE SEQUENCE</scope>
    <source>
        <strain evidence="3">SMH3187-1</strain>
    </source>
</reference>
<feature type="region of interest" description="Disordered" evidence="1">
    <location>
        <begin position="444"/>
        <end position="468"/>
    </location>
</feature>
<dbReference type="InterPro" id="IPR052895">
    <property type="entry name" value="HetReg/Transcr_Mod"/>
</dbReference>
<dbReference type="Pfam" id="PF06985">
    <property type="entry name" value="HET"/>
    <property type="match status" value="1"/>
</dbReference>
<keyword evidence="4" id="KW-1185">Reference proteome</keyword>
<dbReference type="PANTHER" id="PTHR24148:SF73">
    <property type="entry name" value="HET DOMAIN PROTEIN (AFU_ORTHOLOGUE AFUA_8G01020)"/>
    <property type="match status" value="1"/>
</dbReference>
<dbReference type="Proteomes" id="UP001172155">
    <property type="component" value="Unassembled WGS sequence"/>
</dbReference>
<evidence type="ECO:0000313" key="3">
    <source>
        <dbReference type="EMBL" id="KAK0752885.1"/>
    </source>
</evidence>
<dbReference type="PANTHER" id="PTHR24148">
    <property type="entry name" value="ANKYRIN REPEAT DOMAIN-CONTAINING PROTEIN 39 HOMOLOG-RELATED"/>
    <property type="match status" value="1"/>
</dbReference>
<accession>A0AA40F807</accession>
<evidence type="ECO:0000313" key="4">
    <source>
        <dbReference type="Proteomes" id="UP001172155"/>
    </source>
</evidence>
<sequence length="833" mass="93014">MAAPVYTPIDSANGEIRLLTLEPANNVDDPIVCSLEQVFLSENPVYEALSYTWGSPTPTCQLQLNGRTVDVQENAAAAMRRLRSTTAPRKLWIDAICTNQAHLAEKEGQLPLMCSVYEQAEQVVVWLGEPLDSTIMAISDLKSRFGIRTASFAGGVTKGVGSRYLANLVFPSYPVRHLNFKSGSAWMRCADLEDELDVGDIREIMHRPWWKRIWVIQEAVVAKKLVFVIGSDTFELEHLRRSIDRMRTLRVGVEAFGIVVNPEVYSAQDETFRIIVHLRDLWRNGRFFIHLHDLMYEFRHLHCTNDRDRVFGFLGLASAGGKNLGIVPDYTSSVSSVYIHSARSVVRSSGYLDMLTRVREWRGVDAPPSYFRQAFSLVDQARYHDVAAPVCSAEDPSKIRFGWARLPPGWERIEGPDDGSSILTSWSRLKKTVKGQTAKYLDHNTNTLHDKSPLDGLPPTPGRHVSSQREIPDGWVKTWDNLGRAQIRYDPALYAATVHAPYVPDATALDLAANLPSWVPNWSVHTHLDARPLLDWLDKSPRYWASGHTVAVVSPPSTPSTLSVQGVPFDTILALSAPWHPKPSDPPPLTRRAAPVLEAWEALALDTSLFAPHPCPYVSTASRSTSALNTTTTSTPLTTPRATALWRTYLGDPPSHLSTPLTPGRALMSLWYDRPLSNPCYPDRTSSWTTRLPSPDELAEKSMWATIEGQGDVERMDHDLHRELREREGEEFPTKGTEGVYGGLAMTKEKKPNPRVPGSVPDNDTIFLTNLHTMINMTRPAMTVSLRTTTAPAPAAFLACIARTNTPTAASMTRMAPTRYTMENDWENRNLLQ</sequence>
<dbReference type="AlphaFoldDB" id="A0AA40F807"/>
<gene>
    <name evidence="3" type="ORF">B0T18DRAFT_483772</name>
</gene>
<proteinExistence type="predicted"/>
<evidence type="ECO:0000259" key="2">
    <source>
        <dbReference type="Pfam" id="PF06985"/>
    </source>
</evidence>
<protein>
    <submittedName>
        <fullName evidence="3">Heterokaryon incompatibility protein-domain-containing protein</fullName>
    </submittedName>
</protein>
<organism evidence="3 4">
    <name type="scientific">Schizothecium vesticola</name>
    <dbReference type="NCBI Taxonomy" id="314040"/>
    <lineage>
        <taxon>Eukaryota</taxon>
        <taxon>Fungi</taxon>
        <taxon>Dikarya</taxon>
        <taxon>Ascomycota</taxon>
        <taxon>Pezizomycotina</taxon>
        <taxon>Sordariomycetes</taxon>
        <taxon>Sordariomycetidae</taxon>
        <taxon>Sordariales</taxon>
        <taxon>Schizotheciaceae</taxon>
        <taxon>Schizothecium</taxon>
    </lineage>
</organism>
<dbReference type="InterPro" id="IPR010730">
    <property type="entry name" value="HET"/>
</dbReference>
<dbReference type="EMBL" id="JAUKUD010000001">
    <property type="protein sequence ID" value="KAK0752885.1"/>
    <property type="molecule type" value="Genomic_DNA"/>
</dbReference>
<feature type="domain" description="Heterokaryon incompatibility" evidence="2">
    <location>
        <begin position="46"/>
        <end position="218"/>
    </location>
</feature>
<evidence type="ECO:0000256" key="1">
    <source>
        <dbReference type="SAM" id="MobiDB-lite"/>
    </source>
</evidence>